<dbReference type="AlphaFoldDB" id="S7VFK0"/>
<dbReference type="EMBL" id="ATNM01000083">
    <property type="protein sequence ID" value="EPR69005.1"/>
    <property type="molecule type" value="Genomic_DNA"/>
</dbReference>
<comment type="caution">
    <text evidence="1">The sequence shown here is derived from an EMBL/GenBank/DDBJ whole genome shotgun (WGS) entry which is preliminary data.</text>
</comment>
<protein>
    <submittedName>
        <fullName evidence="1">Uncharacterized protein</fullName>
    </submittedName>
</protein>
<evidence type="ECO:0000313" key="2">
    <source>
        <dbReference type="Proteomes" id="UP000014974"/>
    </source>
</evidence>
<dbReference type="STRING" id="641524.ADICYQ_1950"/>
<organism evidence="1 2">
    <name type="scientific">Cyclobacterium qasimii M12-11B</name>
    <dbReference type="NCBI Taxonomy" id="641524"/>
    <lineage>
        <taxon>Bacteria</taxon>
        <taxon>Pseudomonadati</taxon>
        <taxon>Bacteroidota</taxon>
        <taxon>Cytophagia</taxon>
        <taxon>Cytophagales</taxon>
        <taxon>Cyclobacteriaceae</taxon>
        <taxon>Cyclobacterium</taxon>
    </lineage>
</organism>
<name>S7VFK0_9BACT</name>
<accession>S7VFK0</accession>
<reference evidence="1 2" key="1">
    <citation type="journal article" date="2013" name="Genome Announc.">
        <title>Draft Genome Sequence of Cyclobacterium qasimii Strain M12-11BT, Isolated from Arctic Marine Sediment.</title>
        <authorList>
            <person name="Shivaji S."/>
            <person name="Ara S."/>
            <person name="Singh A."/>
            <person name="Kumar Pinnaka A."/>
        </authorList>
    </citation>
    <scope>NUCLEOTIDE SEQUENCE [LARGE SCALE GENOMIC DNA]</scope>
    <source>
        <strain evidence="1 2">M12-11B</strain>
    </source>
</reference>
<proteinExistence type="predicted"/>
<sequence length="47" mass="5294">MREKYEIRYALLSPEKPKSPFSSKGGPRGDSFENVLTCPKISLPIII</sequence>
<dbReference type="Proteomes" id="UP000014974">
    <property type="component" value="Unassembled WGS sequence"/>
</dbReference>
<gene>
    <name evidence="1" type="ORF">ADICYQ_1950</name>
</gene>
<evidence type="ECO:0000313" key="1">
    <source>
        <dbReference type="EMBL" id="EPR69005.1"/>
    </source>
</evidence>